<organism evidence="1 2">
    <name type="scientific">Eretmocerus hayati</name>
    <dbReference type="NCBI Taxonomy" id="131215"/>
    <lineage>
        <taxon>Eukaryota</taxon>
        <taxon>Metazoa</taxon>
        <taxon>Ecdysozoa</taxon>
        <taxon>Arthropoda</taxon>
        <taxon>Hexapoda</taxon>
        <taxon>Insecta</taxon>
        <taxon>Pterygota</taxon>
        <taxon>Neoptera</taxon>
        <taxon>Endopterygota</taxon>
        <taxon>Hymenoptera</taxon>
        <taxon>Apocrita</taxon>
        <taxon>Proctotrupomorpha</taxon>
        <taxon>Chalcidoidea</taxon>
        <taxon>Aphelinidae</taxon>
        <taxon>Aphelininae</taxon>
        <taxon>Eretmocerus</taxon>
    </lineage>
</organism>
<name>A0ACC2PDI2_9HYME</name>
<dbReference type="EMBL" id="CM056741">
    <property type="protein sequence ID" value="KAJ8681512.1"/>
    <property type="molecule type" value="Genomic_DNA"/>
</dbReference>
<sequence length="438" mass="49442">MDVVQEAMGSFGPWQLVIAIALSLVKFPVAWHQLSIVFLAPNSHFECVSPRAADDNVSMIDRCSVDAGNVSLPCTHFLYDRSVFRETIVTQWDLVCEREQLANLVQTATMFGILMGNMIFSAMSDRIGRKIPLMIAILLQSVSGLLTVFSPWYEMFLIFKFISALATGGTMLISFVLLMEIVGPKWRSSLSVLFHVPFILGYLSNPLIAYLTRTWSGFQMAVSIPPIFLLTYYWIIPESPRWLLAVGRTADAEVVLTKAAEKNRIALSKVSIAADSYRSKQKMCKEEKRYNISHLFRTPNLRVKTICICVNWFVISMCFFGLAQYISLLDGNIFTNTAVSDHYESCGTPSLAFDRNHHDELMCLVELIVITSCGADLLTDTSKLTQYHDWCILWSDSGKLTYECIQVIGTSTPLARRRFNGPSIFIIARSSEYVVKRY</sequence>
<proteinExistence type="predicted"/>
<comment type="caution">
    <text evidence="1">The sequence shown here is derived from an EMBL/GenBank/DDBJ whole genome shotgun (WGS) entry which is preliminary data.</text>
</comment>
<evidence type="ECO:0000313" key="1">
    <source>
        <dbReference type="EMBL" id="KAJ8681512.1"/>
    </source>
</evidence>
<keyword evidence="2" id="KW-1185">Reference proteome</keyword>
<gene>
    <name evidence="1" type="ORF">QAD02_017304</name>
</gene>
<dbReference type="Proteomes" id="UP001239111">
    <property type="component" value="Chromosome 1"/>
</dbReference>
<reference evidence="1" key="1">
    <citation type="submission" date="2023-04" db="EMBL/GenBank/DDBJ databases">
        <title>A chromosome-level genome assembly of the parasitoid wasp Eretmocerus hayati.</title>
        <authorList>
            <person name="Zhong Y."/>
            <person name="Liu S."/>
            <person name="Liu Y."/>
        </authorList>
    </citation>
    <scope>NUCLEOTIDE SEQUENCE</scope>
    <source>
        <strain evidence="1">ZJU_SS_LIU_2023</strain>
    </source>
</reference>
<protein>
    <submittedName>
        <fullName evidence="1">Uncharacterized protein</fullName>
    </submittedName>
</protein>
<evidence type="ECO:0000313" key="2">
    <source>
        <dbReference type="Proteomes" id="UP001239111"/>
    </source>
</evidence>
<accession>A0ACC2PDI2</accession>